<reference evidence="1 2" key="1">
    <citation type="submission" date="2019-01" db="EMBL/GenBank/DDBJ databases">
        <authorList>
            <consortium name="Pathogen Informatics"/>
        </authorList>
    </citation>
    <scope>NUCLEOTIDE SEQUENCE [LARGE SCALE GENOMIC DNA]</scope>
    <source>
        <strain evidence="1 2">NCTC10168</strain>
    </source>
</reference>
<name>A0A449B593_9BACT</name>
<proteinExistence type="predicted"/>
<dbReference type="AlphaFoldDB" id="A0A449B593"/>
<dbReference type="RefSeq" id="WP_165255961.1">
    <property type="nucleotide sequence ID" value="NZ_LR215037.1"/>
</dbReference>
<accession>A0A449B593</accession>
<dbReference type="Proteomes" id="UP000290243">
    <property type="component" value="Chromosome"/>
</dbReference>
<keyword evidence="2" id="KW-1185">Reference proteome</keyword>
<sequence>MTTAVSYSPTNDLEVHIIPKSKEIKIELLETDDEILDFYKELSDYYSKNNN</sequence>
<protein>
    <submittedName>
        <fullName evidence="1">Uncharacterized protein</fullName>
    </submittedName>
</protein>
<dbReference type="KEGG" id="mmau:NCTC10168_00673"/>
<organism evidence="1 2">
    <name type="scientific">Mycoplasmopsis maculosa</name>
    <dbReference type="NCBI Taxonomy" id="114885"/>
    <lineage>
        <taxon>Bacteria</taxon>
        <taxon>Bacillati</taxon>
        <taxon>Mycoplasmatota</taxon>
        <taxon>Mycoplasmoidales</taxon>
        <taxon>Metamycoplasmataceae</taxon>
        <taxon>Mycoplasmopsis</taxon>
    </lineage>
</organism>
<dbReference type="EMBL" id="LR215037">
    <property type="protein sequence ID" value="VEU75739.1"/>
    <property type="molecule type" value="Genomic_DNA"/>
</dbReference>
<evidence type="ECO:0000313" key="1">
    <source>
        <dbReference type="EMBL" id="VEU75739.1"/>
    </source>
</evidence>
<evidence type="ECO:0000313" key="2">
    <source>
        <dbReference type="Proteomes" id="UP000290243"/>
    </source>
</evidence>
<gene>
    <name evidence="1" type="ORF">NCTC10168_00673</name>
</gene>